<feature type="domain" description="EamA" evidence="9">
    <location>
        <begin position="6"/>
        <end position="139"/>
    </location>
</feature>
<comment type="similarity">
    <text evidence="2">Belongs to the EamA transporter family.</text>
</comment>
<keyword evidence="6 8" id="KW-0472">Membrane</keyword>
<keyword evidence="4 8" id="KW-0812">Transmembrane</keyword>
<evidence type="ECO:0000313" key="10">
    <source>
        <dbReference type="EMBL" id="GAA2648317.1"/>
    </source>
</evidence>
<evidence type="ECO:0000256" key="4">
    <source>
        <dbReference type="ARBA" id="ARBA00022692"/>
    </source>
</evidence>
<evidence type="ECO:0000256" key="6">
    <source>
        <dbReference type="ARBA" id="ARBA00023136"/>
    </source>
</evidence>
<feature type="transmembrane region" description="Helical" evidence="8">
    <location>
        <begin position="149"/>
        <end position="171"/>
    </location>
</feature>
<feature type="transmembrane region" description="Helical" evidence="8">
    <location>
        <begin position="7"/>
        <end position="26"/>
    </location>
</feature>
<feature type="transmembrane region" description="Helical" evidence="8">
    <location>
        <begin position="123"/>
        <end position="143"/>
    </location>
</feature>
<feature type="transmembrane region" description="Helical" evidence="8">
    <location>
        <begin position="38"/>
        <end position="55"/>
    </location>
</feature>
<sequence>MRPQGLGVLYGGLSTALLGISFVASSTMSDFPHLGGQSVRYATGFLLLCLLATCTDRSPLRRLTARLWLRLAVIAATGLVGMNVSVLQAVRTAEPTVPGVVVACSPVVVAALTPLVERRRPAARPVLAAVVVTAGAAVVQGFGRTDLAGVLWSVAALAGEVTVMLLIGPAVRALGPMLLSLCVCLLAALEAGAAGLLLDGSGWLRTPTGVEAAALAWQAVMVTAVCFLLWFAAVQRIGAQRMALLTGVAPVAAALTAPLVGTGAFGFAQLGGSLLVAVGVALGSSGATSRPAGASRTAVRPADSDTPSDVSGK</sequence>
<name>A0ABN3RC05_9ACTN</name>
<dbReference type="SUPFAM" id="SSF103481">
    <property type="entry name" value="Multidrug resistance efflux transporter EmrE"/>
    <property type="match status" value="2"/>
</dbReference>
<dbReference type="Pfam" id="PF00892">
    <property type="entry name" value="EamA"/>
    <property type="match status" value="1"/>
</dbReference>
<comment type="caution">
    <text evidence="10">The sequence shown here is derived from an EMBL/GenBank/DDBJ whole genome shotgun (WGS) entry which is preliminary data.</text>
</comment>
<evidence type="ECO:0000256" key="8">
    <source>
        <dbReference type="SAM" id="Phobius"/>
    </source>
</evidence>
<dbReference type="RefSeq" id="WP_344393733.1">
    <property type="nucleotide sequence ID" value="NZ_BAAASJ010000076.1"/>
</dbReference>
<dbReference type="Proteomes" id="UP001500151">
    <property type="component" value="Unassembled WGS sequence"/>
</dbReference>
<feature type="transmembrane region" description="Helical" evidence="8">
    <location>
        <begin position="67"/>
        <end position="90"/>
    </location>
</feature>
<feature type="transmembrane region" description="Helical" evidence="8">
    <location>
        <begin position="210"/>
        <end position="231"/>
    </location>
</feature>
<evidence type="ECO:0000259" key="9">
    <source>
        <dbReference type="Pfam" id="PF00892"/>
    </source>
</evidence>
<dbReference type="InterPro" id="IPR000620">
    <property type="entry name" value="EamA_dom"/>
</dbReference>
<organism evidence="10 11">
    <name type="scientific">Streptomyces vastus</name>
    <dbReference type="NCBI Taxonomy" id="285451"/>
    <lineage>
        <taxon>Bacteria</taxon>
        <taxon>Bacillati</taxon>
        <taxon>Actinomycetota</taxon>
        <taxon>Actinomycetes</taxon>
        <taxon>Kitasatosporales</taxon>
        <taxon>Streptomycetaceae</taxon>
        <taxon>Streptomyces</taxon>
    </lineage>
</organism>
<dbReference type="EMBL" id="BAAASJ010000076">
    <property type="protein sequence ID" value="GAA2648317.1"/>
    <property type="molecule type" value="Genomic_DNA"/>
</dbReference>
<evidence type="ECO:0000313" key="11">
    <source>
        <dbReference type="Proteomes" id="UP001500151"/>
    </source>
</evidence>
<feature type="transmembrane region" description="Helical" evidence="8">
    <location>
        <begin position="178"/>
        <end position="198"/>
    </location>
</feature>
<protein>
    <submittedName>
        <fullName evidence="10">DMT family transporter</fullName>
    </submittedName>
</protein>
<feature type="transmembrane region" description="Helical" evidence="8">
    <location>
        <begin position="96"/>
        <end position="116"/>
    </location>
</feature>
<feature type="transmembrane region" description="Helical" evidence="8">
    <location>
        <begin position="267"/>
        <end position="287"/>
    </location>
</feature>
<evidence type="ECO:0000256" key="5">
    <source>
        <dbReference type="ARBA" id="ARBA00022989"/>
    </source>
</evidence>
<dbReference type="InterPro" id="IPR051258">
    <property type="entry name" value="Diverse_Substrate_Transporter"/>
</dbReference>
<evidence type="ECO:0000256" key="7">
    <source>
        <dbReference type="SAM" id="MobiDB-lite"/>
    </source>
</evidence>
<keyword evidence="11" id="KW-1185">Reference proteome</keyword>
<evidence type="ECO:0000256" key="2">
    <source>
        <dbReference type="ARBA" id="ARBA00007362"/>
    </source>
</evidence>
<comment type="subcellular location">
    <subcellularLocation>
        <location evidence="1">Cell membrane</location>
        <topology evidence="1">Multi-pass membrane protein</topology>
    </subcellularLocation>
</comment>
<gene>
    <name evidence="10" type="ORF">GCM10010307_55590</name>
</gene>
<evidence type="ECO:0000256" key="3">
    <source>
        <dbReference type="ARBA" id="ARBA00022475"/>
    </source>
</evidence>
<accession>A0ABN3RC05</accession>
<dbReference type="PANTHER" id="PTHR42920:SF11">
    <property type="entry name" value="INNER MEMBRANE PROTEIN YTFF"/>
    <property type="match status" value="1"/>
</dbReference>
<dbReference type="PANTHER" id="PTHR42920">
    <property type="entry name" value="OS03G0707200 PROTEIN-RELATED"/>
    <property type="match status" value="1"/>
</dbReference>
<feature type="transmembrane region" description="Helical" evidence="8">
    <location>
        <begin position="243"/>
        <end position="261"/>
    </location>
</feature>
<keyword evidence="3" id="KW-1003">Cell membrane</keyword>
<proteinExistence type="inferred from homology"/>
<reference evidence="10 11" key="1">
    <citation type="journal article" date="2019" name="Int. J. Syst. Evol. Microbiol.">
        <title>The Global Catalogue of Microorganisms (GCM) 10K type strain sequencing project: providing services to taxonomists for standard genome sequencing and annotation.</title>
        <authorList>
            <consortium name="The Broad Institute Genomics Platform"/>
            <consortium name="The Broad Institute Genome Sequencing Center for Infectious Disease"/>
            <person name="Wu L."/>
            <person name="Ma J."/>
        </authorList>
    </citation>
    <scope>NUCLEOTIDE SEQUENCE [LARGE SCALE GENOMIC DNA]</scope>
    <source>
        <strain evidence="10 11">JCM 4524</strain>
    </source>
</reference>
<dbReference type="InterPro" id="IPR037185">
    <property type="entry name" value="EmrE-like"/>
</dbReference>
<evidence type="ECO:0000256" key="1">
    <source>
        <dbReference type="ARBA" id="ARBA00004651"/>
    </source>
</evidence>
<keyword evidence="5 8" id="KW-1133">Transmembrane helix</keyword>
<feature type="region of interest" description="Disordered" evidence="7">
    <location>
        <begin position="285"/>
        <end position="313"/>
    </location>
</feature>